<comment type="subcellular location">
    <subcellularLocation>
        <location evidence="1">Membrane</location>
        <topology evidence="1">Multi-pass membrane protein</topology>
    </subcellularLocation>
</comment>
<comment type="caution">
    <text evidence="7">The sequence shown here is derived from an EMBL/GenBank/DDBJ whole genome shotgun (WGS) entry which is preliminary data.</text>
</comment>
<evidence type="ECO:0000256" key="5">
    <source>
        <dbReference type="SAM" id="Phobius"/>
    </source>
</evidence>
<dbReference type="Pfam" id="PF01490">
    <property type="entry name" value="Aa_trans"/>
    <property type="match status" value="1"/>
</dbReference>
<keyword evidence="4 5" id="KW-0472">Membrane</keyword>
<proteinExistence type="predicted"/>
<dbReference type="PANTHER" id="PTHR22950">
    <property type="entry name" value="AMINO ACID TRANSPORTER"/>
    <property type="match status" value="1"/>
</dbReference>
<keyword evidence="3 5" id="KW-1133">Transmembrane helix</keyword>
<dbReference type="PANTHER" id="PTHR22950:SF494">
    <property type="entry name" value="GH04538P"/>
    <property type="match status" value="1"/>
</dbReference>
<feature type="transmembrane region" description="Helical" evidence="5">
    <location>
        <begin position="196"/>
        <end position="215"/>
    </location>
</feature>
<keyword evidence="2 5" id="KW-0812">Transmembrane</keyword>
<dbReference type="InterPro" id="IPR013057">
    <property type="entry name" value="AA_transpt_TM"/>
</dbReference>
<gene>
    <name evidence="7" type="ORF">NQ317_019114</name>
</gene>
<dbReference type="EMBL" id="JAPWTJ010001562">
    <property type="protein sequence ID" value="KAJ8970842.1"/>
    <property type="molecule type" value="Genomic_DNA"/>
</dbReference>
<keyword evidence="8" id="KW-1185">Reference proteome</keyword>
<feature type="domain" description="Amino acid transporter transmembrane" evidence="6">
    <location>
        <begin position="112"/>
        <end position="277"/>
    </location>
</feature>
<dbReference type="Proteomes" id="UP001162164">
    <property type="component" value="Unassembled WGS sequence"/>
</dbReference>
<evidence type="ECO:0000313" key="8">
    <source>
        <dbReference type="Proteomes" id="UP001162164"/>
    </source>
</evidence>
<feature type="transmembrane region" description="Helical" evidence="5">
    <location>
        <begin position="139"/>
        <end position="156"/>
    </location>
</feature>
<evidence type="ECO:0000313" key="7">
    <source>
        <dbReference type="EMBL" id="KAJ8970842.1"/>
    </source>
</evidence>
<evidence type="ECO:0000256" key="2">
    <source>
        <dbReference type="ARBA" id="ARBA00022692"/>
    </source>
</evidence>
<protein>
    <recommendedName>
        <fullName evidence="6">Amino acid transporter transmembrane domain-containing protein</fullName>
    </recommendedName>
</protein>
<evidence type="ECO:0000256" key="3">
    <source>
        <dbReference type="ARBA" id="ARBA00022989"/>
    </source>
</evidence>
<sequence>MNVEVLIPQPTIFNFTMTTYGWLRKTNYVFIWSFIVKYLSSTAGYECEICQNSAMNDKKDKYPSTFTIDNFSSTATLTNNDHSKIPVGSTEKTNVTKEYNPYEHRILEHPNTFSGALIHLLKSSLGTGILAIPRAFKNAGLVTGIIGTIFIGFLWSHPKKCVKKYKIPSLGYAETAQEIFKSGPRRFSDWSNAAKNFVEIALVLTYYVGNAVYVVFITESITKLLSFYFEDAESWYPYIILTTMVLLIICCQIRELKHLVPFSFIANTTMYYIILHVLRNQGGEIFREKINKFRIGNTVFLWYSRLRHGGNRNHYASRKFYA</sequence>
<evidence type="ECO:0000259" key="6">
    <source>
        <dbReference type="Pfam" id="PF01490"/>
    </source>
</evidence>
<feature type="transmembrane region" description="Helical" evidence="5">
    <location>
        <begin position="235"/>
        <end position="253"/>
    </location>
</feature>
<evidence type="ECO:0000256" key="1">
    <source>
        <dbReference type="ARBA" id="ARBA00004141"/>
    </source>
</evidence>
<name>A0ABQ9J1K8_9CUCU</name>
<accession>A0ABQ9J1K8</accession>
<reference evidence="7" key="1">
    <citation type="journal article" date="2023" name="Insect Mol. Biol.">
        <title>Genome sequencing provides insights into the evolution of gene families encoding plant cell wall-degrading enzymes in longhorned beetles.</title>
        <authorList>
            <person name="Shin N.R."/>
            <person name="Okamura Y."/>
            <person name="Kirsch R."/>
            <person name="Pauchet Y."/>
        </authorList>
    </citation>
    <scope>NUCLEOTIDE SEQUENCE</scope>
    <source>
        <strain evidence="7">MMC_N1</strain>
    </source>
</reference>
<evidence type="ECO:0000256" key="4">
    <source>
        <dbReference type="ARBA" id="ARBA00023136"/>
    </source>
</evidence>
<organism evidence="7 8">
    <name type="scientific">Molorchus minor</name>
    <dbReference type="NCBI Taxonomy" id="1323400"/>
    <lineage>
        <taxon>Eukaryota</taxon>
        <taxon>Metazoa</taxon>
        <taxon>Ecdysozoa</taxon>
        <taxon>Arthropoda</taxon>
        <taxon>Hexapoda</taxon>
        <taxon>Insecta</taxon>
        <taxon>Pterygota</taxon>
        <taxon>Neoptera</taxon>
        <taxon>Endopterygota</taxon>
        <taxon>Coleoptera</taxon>
        <taxon>Polyphaga</taxon>
        <taxon>Cucujiformia</taxon>
        <taxon>Chrysomeloidea</taxon>
        <taxon>Cerambycidae</taxon>
        <taxon>Lamiinae</taxon>
        <taxon>Monochamini</taxon>
        <taxon>Molorchus</taxon>
    </lineage>
</organism>